<sequence length="173" mass="19610">VPISVIQQLQRSTAATTALSRVFDKRSRRPPTAFASSLPLRPPPSTVPPRAWRPASTPRLWPHAVVMPALRQLLRAQVEALAQGPQEPMQAYVTKGQALVNEYIDDREFDLKNHSDRRRYDRWTRESLIPAFFQGLASSFHDMRRDRSRTPEGAYASKGGGHRSILRTTGELR</sequence>
<evidence type="ECO:0000256" key="1">
    <source>
        <dbReference type="SAM" id="MobiDB-lite"/>
    </source>
</evidence>
<dbReference type="Proteomes" id="UP000673691">
    <property type="component" value="Unassembled WGS sequence"/>
</dbReference>
<reference evidence="2 3" key="1">
    <citation type="journal article" name="Sci. Rep.">
        <title>Genome-scale phylogenetic analyses confirm Olpidium as the closest living zoosporic fungus to the non-flagellated, terrestrial fungi.</title>
        <authorList>
            <person name="Chang Y."/>
            <person name="Rochon D."/>
            <person name="Sekimoto S."/>
            <person name="Wang Y."/>
            <person name="Chovatia M."/>
            <person name="Sandor L."/>
            <person name="Salamov A."/>
            <person name="Grigoriev I.V."/>
            <person name="Stajich J.E."/>
            <person name="Spatafora J.W."/>
        </authorList>
    </citation>
    <scope>NUCLEOTIDE SEQUENCE [LARGE SCALE GENOMIC DNA]</scope>
    <source>
        <strain evidence="2">S191</strain>
    </source>
</reference>
<accession>A0A8H7ZRJ9</accession>
<dbReference type="AlphaFoldDB" id="A0A8H7ZRJ9"/>
<protein>
    <submittedName>
        <fullName evidence="2">Uncharacterized protein</fullName>
    </submittedName>
</protein>
<comment type="caution">
    <text evidence="2">The sequence shown here is derived from an EMBL/GenBank/DDBJ whole genome shotgun (WGS) entry which is preliminary data.</text>
</comment>
<gene>
    <name evidence="2" type="ORF">BJ554DRAFT_1586</name>
</gene>
<dbReference type="EMBL" id="JAEFCI010008798">
    <property type="protein sequence ID" value="KAG5458231.1"/>
    <property type="molecule type" value="Genomic_DNA"/>
</dbReference>
<feature type="region of interest" description="Disordered" evidence="1">
    <location>
        <begin position="147"/>
        <end position="173"/>
    </location>
</feature>
<feature type="non-terminal residue" evidence="2">
    <location>
        <position position="1"/>
    </location>
</feature>
<evidence type="ECO:0000313" key="3">
    <source>
        <dbReference type="Proteomes" id="UP000673691"/>
    </source>
</evidence>
<proteinExistence type="predicted"/>
<name>A0A8H7ZRJ9_9FUNG</name>
<organism evidence="2 3">
    <name type="scientific">Olpidium bornovanus</name>
    <dbReference type="NCBI Taxonomy" id="278681"/>
    <lineage>
        <taxon>Eukaryota</taxon>
        <taxon>Fungi</taxon>
        <taxon>Fungi incertae sedis</taxon>
        <taxon>Olpidiomycota</taxon>
        <taxon>Olpidiomycotina</taxon>
        <taxon>Olpidiomycetes</taxon>
        <taxon>Olpidiales</taxon>
        <taxon>Olpidiaceae</taxon>
        <taxon>Olpidium</taxon>
    </lineage>
</organism>
<keyword evidence="3" id="KW-1185">Reference proteome</keyword>
<feature type="region of interest" description="Disordered" evidence="1">
    <location>
        <begin position="25"/>
        <end position="51"/>
    </location>
</feature>
<evidence type="ECO:0000313" key="2">
    <source>
        <dbReference type="EMBL" id="KAG5458231.1"/>
    </source>
</evidence>